<evidence type="ECO:0000256" key="5">
    <source>
        <dbReference type="ARBA" id="ARBA00022679"/>
    </source>
</evidence>
<dbReference type="GO" id="GO:0008982">
    <property type="term" value="F:protein-N(PI)-phosphohistidine-sugar phosphotransferase activity"/>
    <property type="evidence" value="ECO:0007669"/>
    <property type="project" value="InterPro"/>
</dbReference>
<evidence type="ECO:0000313" key="15">
    <source>
        <dbReference type="EMBL" id="ASW42845.1"/>
    </source>
</evidence>
<evidence type="ECO:0000259" key="14">
    <source>
        <dbReference type="PROSITE" id="PS51103"/>
    </source>
</evidence>
<gene>
    <name evidence="15" type="ORF">BEN51_04980</name>
</gene>
<keyword evidence="5" id="KW-0808">Transferase</keyword>
<feature type="transmembrane region" description="Helical" evidence="12">
    <location>
        <begin position="153"/>
        <end position="175"/>
    </location>
</feature>
<keyword evidence="9 12" id="KW-1133">Transmembrane helix</keyword>
<dbReference type="Pfam" id="PF00367">
    <property type="entry name" value="PTS_EIIB"/>
    <property type="match status" value="1"/>
</dbReference>
<feature type="transmembrane region" description="Helical" evidence="12">
    <location>
        <begin position="219"/>
        <end position="239"/>
    </location>
</feature>
<evidence type="ECO:0000256" key="9">
    <source>
        <dbReference type="ARBA" id="ARBA00022989"/>
    </source>
</evidence>
<feature type="domain" description="PTS EIIC type-1" evidence="14">
    <location>
        <begin position="114"/>
        <end position="467"/>
    </location>
</feature>
<reference evidence="15 16" key="1">
    <citation type="submission" date="2016-08" db="EMBL/GenBank/DDBJ databases">
        <title>Complete Genome Sequence Of The Indigo Reducing Clostridium isatidis DSM15098.</title>
        <authorList>
            <person name="Little G.T."/>
            <person name="Minton N.P."/>
        </authorList>
    </citation>
    <scope>NUCLEOTIDE SEQUENCE [LARGE SCALE GENOMIC DNA]</scope>
    <source>
        <strain evidence="15 16">DSM 15098</strain>
    </source>
</reference>
<dbReference type="PROSITE" id="PS51098">
    <property type="entry name" value="PTS_EIIB_TYPE_1"/>
    <property type="match status" value="1"/>
</dbReference>
<dbReference type="KEGG" id="cia:BEN51_04980"/>
<dbReference type="CDD" id="cd00212">
    <property type="entry name" value="PTS_IIB_glc"/>
    <property type="match status" value="1"/>
</dbReference>
<dbReference type="Proteomes" id="UP000264883">
    <property type="component" value="Chromosome"/>
</dbReference>
<dbReference type="InterPro" id="IPR050558">
    <property type="entry name" value="PTS_Sugar-Specific_Components"/>
</dbReference>
<dbReference type="AlphaFoldDB" id="A0A343JBD7"/>
<dbReference type="InterPro" id="IPR018113">
    <property type="entry name" value="PTrfase_EIIB_Cys"/>
</dbReference>
<dbReference type="PROSITE" id="PS01035">
    <property type="entry name" value="PTS_EIIB_TYPE_1_CYS"/>
    <property type="match status" value="1"/>
</dbReference>
<dbReference type="InterPro" id="IPR003352">
    <property type="entry name" value="PTS_EIIC"/>
</dbReference>
<evidence type="ECO:0000256" key="11">
    <source>
        <dbReference type="PROSITE-ProRule" id="PRU00421"/>
    </source>
</evidence>
<dbReference type="PANTHER" id="PTHR30175">
    <property type="entry name" value="PHOSPHOTRANSFERASE SYSTEM TRANSPORT PROTEIN"/>
    <property type="match status" value="1"/>
</dbReference>
<evidence type="ECO:0000313" key="16">
    <source>
        <dbReference type="Proteomes" id="UP000264883"/>
    </source>
</evidence>
<feature type="transmembrane region" description="Helical" evidence="12">
    <location>
        <begin position="394"/>
        <end position="418"/>
    </location>
</feature>
<evidence type="ECO:0000256" key="10">
    <source>
        <dbReference type="ARBA" id="ARBA00023136"/>
    </source>
</evidence>
<comment type="subcellular location">
    <subcellularLocation>
        <location evidence="1">Cell membrane</location>
        <topology evidence="1">Multi-pass membrane protein</topology>
    </subcellularLocation>
</comment>
<proteinExistence type="predicted"/>
<dbReference type="EMBL" id="CP016786">
    <property type="protein sequence ID" value="ASW42845.1"/>
    <property type="molecule type" value="Genomic_DNA"/>
</dbReference>
<keyword evidence="4" id="KW-0762">Sugar transport</keyword>
<dbReference type="Pfam" id="PF02378">
    <property type="entry name" value="PTS_EIIC"/>
    <property type="match status" value="1"/>
</dbReference>
<keyword evidence="6" id="KW-0598">Phosphotransferase system</keyword>
<accession>A0A343JBD7</accession>
<dbReference type="GO" id="GO:0090589">
    <property type="term" value="F:protein-phosphocysteine-trehalose phosphotransferase system transporter activity"/>
    <property type="evidence" value="ECO:0007669"/>
    <property type="project" value="TreeGrafter"/>
</dbReference>
<dbReference type="GO" id="GO:0015771">
    <property type="term" value="P:trehalose transport"/>
    <property type="evidence" value="ECO:0007669"/>
    <property type="project" value="TreeGrafter"/>
</dbReference>
<feature type="transmembrane region" description="Helical" evidence="12">
    <location>
        <begin position="336"/>
        <end position="355"/>
    </location>
</feature>
<dbReference type="RefSeq" id="WP_119864981.1">
    <property type="nucleotide sequence ID" value="NZ_CP016786.1"/>
</dbReference>
<feature type="transmembrane region" description="Helical" evidence="12">
    <location>
        <begin position="251"/>
        <end position="269"/>
    </location>
</feature>
<sequence length="467" mass="50444">MSVKDVKIAESVLEKIGGKDNISQATHCMTRLRFNLKDDNIANEDEIKKIDGVLGCKRKGGQLQVIIGTNVSTVYDELCKISGIVQEKSIDENLDKNLPSKKKSGKDYVNAIFDYLAGSLTPLIPVLIAASFFKTLVAVLGPSLLGIISETSNLYILFSFAGDAGFYFLPIFIAYTAAKKLNSNTAIAMMLGGIMIHPTFLGLAQENALFTVFGIPSKTLNYTGTIIPMLLTVWVMSHVEKIFKKYTPEVIKVFLVPFGTALIMLPLSLCLLGPLGSILGDYVCNGIIGVYNLVGPLGVGLIGATFAILVLTGMHMVLFTYLFITFPTLGYDSMLLPGILCASWASTGVALACIYKFKEKKKKSLTFGYVLTWFFGGVGEPMLYGLSIPYKTPLYAGVISGFISGIVAGFTKLSAYTLNTSNGVYALTAFIGGPKSNYIALVITLLVCLVSGFAVMMFMKLDESKVN</sequence>
<dbReference type="GO" id="GO:0009401">
    <property type="term" value="P:phosphoenolpyruvate-dependent sugar phosphotransferase system"/>
    <property type="evidence" value="ECO:0007669"/>
    <property type="project" value="UniProtKB-KW"/>
</dbReference>
<dbReference type="PANTHER" id="PTHR30175:SF1">
    <property type="entry name" value="PTS SYSTEM ARBUTIN-, CELLOBIOSE-, AND SALICIN-SPECIFIC EIIBC COMPONENT-RELATED"/>
    <property type="match status" value="1"/>
</dbReference>
<feature type="transmembrane region" description="Helical" evidence="12">
    <location>
        <begin position="438"/>
        <end position="459"/>
    </location>
</feature>
<feature type="transmembrane region" description="Helical" evidence="12">
    <location>
        <begin position="187"/>
        <end position="204"/>
    </location>
</feature>
<dbReference type="FunFam" id="3.30.1360.60:FF:000001">
    <property type="entry name" value="PTS system glucose-specific IIBC component PtsG"/>
    <property type="match status" value="1"/>
</dbReference>
<dbReference type="InterPro" id="IPR036878">
    <property type="entry name" value="Glu_permease_IIB"/>
</dbReference>
<dbReference type="OrthoDB" id="92465at2"/>
<feature type="transmembrane region" description="Helical" evidence="12">
    <location>
        <begin position="112"/>
        <end position="133"/>
    </location>
</feature>
<evidence type="ECO:0000256" key="1">
    <source>
        <dbReference type="ARBA" id="ARBA00004651"/>
    </source>
</evidence>
<organism evidence="15 16">
    <name type="scientific">Clostridium isatidis</name>
    <dbReference type="NCBI Taxonomy" id="182773"/>
    <lineage>
        <taxon>Bacteria</taxon>
        <taxon>Bacillati</taxon>
        <taxon>Bacillota</taxon>
        <taxon>Clostridia</taxon>
        <taxon>Eubacteriales</taxon>
        <taxon>Clostridiaceae</taxon>
        <taxon>Clostridium</taxon>
    </lineage>
</organism>
<keyword evidence="2" id="KW-0813">Transport</keyword>
<evidence type="ECO:0000256" key="7">
    <source>
        <dbReference type="ARBA" id="ARBA00022692"/>
    </source>
</evidence>
<evidence type="ECO:0000256" key="2">
    <source>
        <dbReference type="ARBA" id="ARBA00022448"/>
    </source>
</evidence>
<feature type="transmembrane region" description="Helical" evidence="12">
    <location>
        <begin position="301"/>
        <end position="324"/>
    </location>
</feature>
<evidence type="ECO:0000256" key="4">
    <source>
        <dbReference type="ARBA" id="ARBA00022597"/>
    </source>
</evidence>
<feature type="domain" description="PTS EIIB type-1" evidence="13">
    <location>
        <begin position="6"/>
        <end position="88"/>
    </location>
</feature>
<keyword evidence="3" id="KW-1003">Cell membrane</keyword>
<dbReference type="InterPro" id="IPR013013">
    <property type="entry name" value="PTS_EIIC_1"/>
</dbReference>
<evidence type="ECO:0000256" key="6">
    <source>
        <dbReference type="ARBA" id="ARBA00022683"/>
    </source>
</evidence>
<evidence type="ECO:0000259" key="13">
    <source>
        <dbReference type="PROSITE" id="PS51098"/>
    </source>
</evidence>
<dbReference type="PROSITE" id="PS51103">
    <property type="entry name" value="PTS_EIIC_TYPE_1"/>
    <property type="match status" value="1"/>
</dbReference>
<keyword evidence="10 12" id="KW-0472">Membrane</keyword>
<keyword evidence="16" id="KW-1185">Reference proteome</keyword>
<evidence type="ECO:0000256" key="12">
    <source>
        <dbReference type="SAM" id="Phobius"/>
    </source>
</evidence>
<feature type="transmembrane region" description="Helical" evidence="12">
    <location>
        <begin position="367"/>
        <end position="388"/>
    </location>
</feature>
<dbReference type="Gene3D" id="3.30.1360.60">
    <property type="entry name" value="Glucose permease domain IIB"/>
    <property type="match status" value="1"/>
</dbReference>
<feature type="transmembrane region" description="Helical" evidence="12">
    <location>
        <begin position="275"/>
        <end position="294"/>
    </location>
</feature>
<protein>
    <recommendedName>
        <fullName evidence="17">PTS fructose transporter subunit IIB</fullName>
    </recommendedName>
</protein>
<evidence type="ECO:0008006" key="17">
    <source>
        <dbReference type="Google" id="ProtNLM"/>
    </source>
</evidence>
<keyword evidence="8" id="KW-0418">Kinase</keyword>
<dbReference type="InterPro" id="IPR001996">
    <property type="entry name" value="PTS_IIB_1"/>
</dbReference>
<name>A0A343JBD7_9CLOT</name>
<keyword evidence="7 12" id="KW-0812">Transmembrane</keyword>
<dbReference type="SUPFAM" id="SSF55604">
    <property type="entry name" value="Glucose permease domain IIB"/>
    <property type="match status" value="1"/>
</dbReference>
<evidence type="ECO:0000256" key="3">
    <source>
        <dbReference type="ARBA" id="ARBA00022475"/>
    </source>
</evidence>
<dbReference type="GO" id="GO:0016301">
    <property type="term" value="F:kinase activity"/>
    <property type="evidence" value="ECO:0007669"/>
    <property type="project" value="UniProtKB-KW"/>
</dbReference>
<dbReference type="GO" id="GO:0005886">
    <property type="term" value="C:plasma membrane"/>
    <property type="evidence" value="ECO:0007669"/>
    <property type="project" value="UniProtKB-SubCell"/>
</dbReference>
<evidence type="ECO:0000256" key="8">
    <source>
        <dbReference type="ARBA" id="ARBA00022777"/>
    </source>
</evidence>
<feature type="active site" description="Phosphocysteine intermediate; for EIIB activity" evidence="11">
    <location>
        <position position="28"/>
    </location>
</feature>